<sequence length="574" mass="59050">MLLALGARCPRWVTDGTAVAVAAGGLAVSALLLHATSGGRVVTWAGGWQPRPNLTVGIVLVADRGGSGIAVLIFALTTVALLFGWRYFDTAHGHYHALMLLFAAGMAGFALTGDLFDMFVFFELMGAAAYALAGFKIEDPESVQGGLTFGVVNSLGAYLCLTGIGLLYARTGQLGLPQLAFALSARGSDPLVLMAFVLIGTGWLVKAAAVPFHFWLADAHAVAPAPVCVLFSGVMAPLGCYGLARLYWVVFRGVLPDTAVHRTFLVFGIVTATLGGLMCFTQRHIKRLLAYSTIAHIGLFLVGIAALSPLGIAGVGVAVAAHAAVKGALFLLTGLLLSRYRSVDELELYGRARDHKVAGFAFAVGALALAGLPPFGTALGKALMDEAGDSPALTGLTLVVSALTGAAAFRVALRVYFGVGPPPSDEPASELTTGRDEEPDTQPPPSTPTTMTVAIALLFAGGLVIGFVPGIGPAAAAFVNQHAYTADALAQPTPPAPAAPETTWTGTGVLLGLLTTALAVLIALAALHTRRVPGWSRTTLAGLHRLHSGHIGDYAAWLAFGTAAFAGILALSGT</sequence>
<keyword evidence="12" id="KW-1185">Reference proteome</keyword>
<feature type="transmembrane region" description="Helical" evidence="9">
    <location>
        <begin position="504"/>
        <end position="527"/>
    </location>
</feature>
<feature type="transmembrane region" description="Helical" evidence="9">
    <location>
        <begin position="190"/>
        <end position="209"/>
    </location>
</feature>
<feature type="transmembrane region" description="Helical" evidence="9">
    <location>
        <begin position="554"/>
        <end position="573"/>
    </location>
</feature>
<feature type="transmembrane region" description="Helical" evidence="9">
    <location>
        <begin position="357"/>
        <end position="380"/>
    </location>
</feature>
<evidence type="ECO:0000256" key="8">
    <source>
        <dbReference type="SAM" id="MobiDB-lite"/>
    </source>
</evidence>
<comment type="similarity">
    <text evidence="2">Belongs to the CPA3 antiporters (TC 2.A.63) subunit D family.</text>
</comment>
<evidence type="ECO:0000256" key="2">
    <source>
        <dbReference type="ARBA" id="ARBA00005346"/>
    </source>
</evidence>
<reference evidence="11 12" key="1">
    <citation type="submission" date="2019-06" db="EMBL/GenBank/DDBJ databases">
        <title>Amycolatopsis alkalitolerans sp. nov., isolated from Gastrodia elata Blume.</title>
        <authorList>
            <person name="Narsing Rao M.P."/>
            <person name="Li W.J."/>
        </authorList>
    </citation>
    <scope>NUCLEOTIDE SEQUENCE [LARGE SCALE GENOMIC DNA]</scope>
    <source>
        <strain evidence="11 12">SYSUP0005</strain>
    </source>
</reference>
<evidence type="ECO:0000259" key="10">
    <source>
        <dbReference type="Pfam" id="PF00361"/>
    </source>
</evidence>
<feature type="domain" description="NADH:quinone oxidoreductase/Mrp antiporter transmembrane" evidence="10">
    <location>
        <begin position="113"/>
        <end position="383"/>
    </location>
</feature>
<name>A0A5C4LYM3_9PSEU</name>
<feature type="transmembrane region" description="Helical" evidence="9">
    <location>
        <begin position="147"/>
        <end position="170"/>
    </location>
</feature>
<dbReference type="Proteomes" id="UP000305546">
    <property type="component" value="Unassembled WGS sequence"/>
</dbReference>
<feature type="transmembrane region" description="Helical" evidence="9">
    <location>
        <begin position="118"/>
        <end position="135"/>
    </location>
</feature>
<dbReference type="InterPro" id="IPR001750">
    <property type="entry name" value="ND/Mrp_TM"/>
</dbReference>
<dbReference type="AlphaFoldDB" id="A0A5C4LYM3"/>
<proteinExistence type="inferred from homology"/>
<evidence type="ECO:0000256" key="4">
    <source>
        <dbReference type="ARBA" id="ARBA00022692"/>
    </source>
</evidence>
<keyword evidence="4 7" id="KW-0812">Transmembrane</keyword>
<evidence type="ECO:0000256" key="3">
    <source>
        <dbReference type="ARBA" id="ARBA00022475"/>
    </source>
</evidence>
<feature type="transmembrane region" description="Helical" evidence="9">
    <location>
        <begin position="288"/>
        <end position="307"/>
    </location>
</feature>
<evidence type="ECO:0000256" key="1">
    <source>
        <dbReference type="ARBA" id="ARBA00004651"/>
    </source>
</evidence>
<dbReference type="OrthoDB" id="9768329at2"/>
<comment type="caution">
    <text evidence="11">The sequence shown here is derived from an EMBL/GenBank/DDBJ whole genome shotgun (WGS) entry which is preliminary data.</text>
</comment>
<keyword evidence="5 9" id="KW-1133">Transmembrane helix</keyword>
<evidence type="ECO:0000256" key="9">
    <source>
        <dbReference type="SAM" id="Phobius"/>
    </source>
</evidence>
<evidence type="ECO:0000256" key="7">
    <source>
        <dbReference type="RuleBase" id="RU000320"/>
    </source>
</evidence>
<feature type="region of interest" description="Disordered" evidence="8">
    <location>
        <begin position="423"/>
        <end position="448"/>
    </location>
</feature>
<keyword evidence="3" id="KW-1003">Cell membrane</keyword>
<feature type="transmembrane region" description="Helical" evidence="9">
    <location>
        <begin position="264"/>
        <end position="281"/>
    </location>
</feature>
<dbReference type="GO" id="GO:0005886">
    <property type="term" value="C:plasma membrane"/>
    <property type="evidence" value="ECO:0007669"/>
    <property type="project" value="UniProtKB-SubCell"/>
</dbReference>
<keyword evidence="6 9" id="KW-0472">Membrane</keyword>
<evidence type="ECO:0000256" key="5">
    <source>
        <dbReference type="ARBA" id="ARBA00022989"/>
    </source>
</evidence>
<dbReference type="Pfam" id="PF00361">
    <property type="entry name" value="Proton_antipo_M"/>
    <property type="match status" value="1"/>
</dbReference>
<feature type="transmembrane region" description="Helical" evidence="9">
    <location>
        <begin position="313"/>
        <end position="337"/>
    </location>
</feature>
<gene>
    <name evidence="11" type="ORF">FG385_20525</name>
</gene>
<dbReference type="EMBL" id="VDFW01000018">
    <property type="protein sequence ID" value="TNC23813.1"/>
    <property type="molecule type" value="Genomic_DNA"/>
</dbReference>
<evidence type="ECO:0000313" key="11">
    <source>
        <dbReference type="EMBL" id="TNC23813.1"/>
    </source>
</evidence>
<feature type="transmembrane region" description="Helical" evidence="9">
    <location>
        <begin position="392"/>
        <end position="413"/>
    </location>
</feature>
<accession>A0A5C4LYM3</accession>
<feature type="transmembrane region" description="Helical" evidence="9">
    <location>
        <begin position="453"/>
        <end position="479"/>
    </location>
</feature>
<protein>
    <recommendedName>
        <fullName evidence="10">NADH:quinone oxidoreductase/Mrp antiporter transmembrane domain-containing protein</fullName>
    </recommendedName>
</protein>
<feature type="transmembrane region" description="Helical" evidence="9">
    <location>
        <begin position="221"/>
        <end position="244"/>
    </location>
</feature>
<evidence type="ECO:0000313" key="12">
    <source>
        <dbReference type="Proteomes" id="UP000305546"/>
    </source>
</evidence>
<evidence type="ECO:0000256" key="6">
    <source>
        <dbReference type="ARBA" id="ARBA00023136"/>
    </source>
</evidence>
<dbReference type="InterPro" id="IPR050586">
    <property type="entry name" value="CPA3_Na-H_Antiporter_D"/>
</dbReference>
<comment type="subcellular location">
    <subcellularLocation>
        <location evidence="1">Cell membrane</location>
        <topology evidence="1">Multi-pass membrane protein</topology>
    </subcellularLocation>
    <subcellularLocation>
        <location evidence="7">Membrane</location>
        <topology evidence="7">Multi-pass membrane protein</topology>
    </subcellularLocation>
</comment>
<dbReference type="PANTHER" id="PTHR42703">
    <property type="entry name" value="NADH DEHYDROGENASE"/>
    <property type="match status" value="1"/>
</dbReference>
<dbReference type="PANTHER" id="PTHR42703:SF1">
    <property type="entry name" value="NA(+)_H(+) ANTIPORTER SUBUNIT D1"/>
    <property type="match status" value="1"/>
</dbReference>
<feature type="transmembrane region" description="Helical" evidence="9">
    <location>
        <begin position="69"/>
        <end position="88"/>
    </location>
</feature>
<organism evidence="11 12">
    <name type="scientific">Amycolatopsis alkalitolerans</name>
    <dbReference type="NCBI Taxonomy" id="2547244"/>
    <lineage>
        <taxon>Bacteria</taxon>
        <taxon>Bacillati</taxon>
        <taxon>Actinomycetota</taxon>
        <taxon>Actinomycetes</taxon>
        <taxon>Pseudonocardiales</taxon>
        <taxon>Pseudonocardiaceae</taxon>
        <taxon>Amycolatopsis</taxon>
    </lineage>
</organism>
<feature type="transmembrane region" description="Helical" evidence="9">
    <location>
        <begin position="12"/>
        <end position="33"/>
    </location>
</feature>
<feature type="transmembrane region" description="Helical" evidence="9">
    <location>
        <begin position="95"/>
        <end position="112"/>
    </location>
</feature>